<dbReference type="SUPFAM" id="SSF56801">
    <property type="entry name" value="Acetyl-CoA synthetase-like"/>
    <property type="match status" value="1"/>
</dbReference>
<dbReference type="InterPro" id="IPR042099">
    <property type="entry name" value="ANL_N_sf"/>
</dbReference>
<dbReference type="PROSITE" id="PS00455">
    <property type="entry name" value="AMP_BINDING"/>
    <property type="match status" value="1"/>
</dbReference>
<dbReference type="InterPro" id="IPR045851">
    <property type="entry name" value="AMP-bd_C_sf"/>
</dbReference>
<dbReference type="InterPro" id="IPR020845">
    <property type="entry name" value="AMP-binding_CS"/>
</dbReference>
<dbReference type="Proteomes" id="UP001557485">
    <property type="component" value="Unassembled WGS sequence"/>
</dbReference>
<name>A0ABV3U8P5_9GAMM</name>
<dbReference type="InterPro" id="IPR000873">
    <property type="entry name" value="AMP-dep_synth/lig_dom"/>
</dbReference>
<evidence type="ECO:0000259" key="2">
    <source>
        <dbReference type="Pfam" id="PF13193"/>
    </source>
</evidence>
<dbReference type="InterPro" id="IPR025110">
    <property type="entry name" value="AMP-bd_C"/>
</dbReference>
<organism evidence="3 4">
    <name type="scientific">Zhongshania guokunii</name>
    <dbReference type="NCBI Taxonomy" id="641783"/>
    <lineage>
        <taxon>Bacteria</taxon>
        <taxon>Pseudomonadati</taxon>
        <taxon>Pseudomonadota</taxon>
        <taxon>Gammaproteobacteria</taxon>
        <taxon>Cellvibrionales</taxon>
        <taxon>Spongiibacteraceae</taxon>
        <taxon>Zhongshania</taxon>
    </lineage>
</organism>
<evidence type="ECO:0000313" key="3">
    <source>
        <dbReference type="EMBL" id="MEX1669508.1"/>
    </source>
</evidence>
<dbReference type="PANTHER" id="PTHR43767">
    <property type="entry name" value="LONG-CHAIN-FATTY-ACID--COA LIGASE"/>
    <property type="match status" value="1"/>
</dbReference>
<feature type="domain" description="AMP-binding enzyme C-terminal" evidence="2">
    <location>
        <begin position="449"/>
        <end position="523"/>
    </location>
</feature>
<evidence type="ECO:0000259" key="1">
    <source>
        <dbReference type="Pfam" id="PF00501"/>
    </source>
</evidence>
<dbReference type="PANTHER" id="PTHR43767:SF11">
    <property type="entry name" value="MEDIUM-CHAIN-FATTY-ACID--COA LIGASE"/>
    <property type="match status" value="1"/>
</dbReference>
<proteinExistence type="predicted"/>
<dbReference type="Gene3D" id="3.30.300.30">
    <property type="match status" value="1"/>
</dbReference>
<dbReference type="RefSeq" id="WP_368381770.1">
    <property type="nucleotide sequence ID" value="NZ_JBFRYA010000009.1"/>
</dbReference>
<dbReference type="InterPro" id="IPR050237">
    <property type="entry name" value="ATP-dep_AMP-bd_enzyme"/>
</dbReference>
<reference evidence="3 4" key="1">
    <citation type="journal article" date="2011" name="Int. J. Syst. Evol. Microbiol.">
        <title>Zhongshania antarctica gen. nov., sp. nov. and Zhongshania guokunii sp. nov., gammaproteobacteria respectively isolated from coastal attached (fast) ice and surface seawater of the Antarctic.</title>
        <authorList>
            <person name="Li H.J."/>
            <person name="Zhang X.Y."/>
            <person name="Chen C.X."/>
            <person name="Zhang Y.J."/>
            <person name="Gao Z.M."/>
            <person name="Yu Y."/>
            <person name="Chen X.L."/>
            <person name="Chen B."/>
            <person name="Zhang Y.Z."/>
        </authorList>
    </citation>
    <scope>NUCLEOTIDE SEQUENCE [LARGE SCALE GENOMIC DNA]</scope>
    <source>
        <strain evidence="3 4">ZS6-22T</strain>
    </source>
</reference>
<accession>A0ABV3U8P5</accession>
<dbReference type="EMBL" id="JBFRYA010000009">
    <property type="protein sequence ID" value="MEX1669508.1"/>
    <property type="molecule type" value="Genomic_DNA"/>
</dbReference>
<dbReference type="Pfam" id="PF00501">
    <property type="entry name" value="AMP-binding"/>
    <property type="match status" value="1"/>
</dbReference>
<comment type="caution">
    <text evidence="3">The sequence shown here is derived from an EMBL/GenBank/DDBJ whole genome shotgun (WGS) entry which is preliminary data.</text>
</comment>
<protein>
    <submittedName>
        <fullName evidence="3">AMP-binding protein</fullName>
    </submittedName>
</protein>
<evidence type="ECO:0000313" key="4">
    <source>
        <dbReference type="Proteomes" id="UP001557485"/>
    </source>
</evidence>
<dbReference type="Pfam" id="PF13193">
    <property type="entry name" value="AMP-binding_C"/>
    <property type="match status" value="1"/>
</dbReference>
<feature type="domain" description="AMP-dependent synthetase/ligase" evidence="1">
    <location>
        <begin position="20"/>
        <end position="401"/>
    </location>
</feature>
<dbReference type="Gene3D" id="3.40.50.12780">
    <property type="entry name" value="N-terminal domain of ligase-like"/>
    <property type="match status" value="1"/>
</dbReference>
<sequence>MQGLMMDVPMLLSRLIDYAADHHGETEVISRQINGRVERSNWRALRSRSKQLAKSLLAAGFNSDTHFSSLTWNTINHLEVFYGVLGIGSPLHTLNPRLTVNDLCYMIELMADTVCFYDADTQALAEEIDRNTDSIRQWIYLDEGEALPATSLRKYCSLSALKDGVDDQFEWPVFDERDAATVCFTSGTTGRPKGVAYSHRSLTLCAMNMTMVDMYGSARNGELVCAMPIAPIFHANGWMMPFSAPMNGHKLVLPGRDFSSAGVVELMAQEGVTIAGAVPTVWSDIMAKADSSETSLPSLSTALVAGTAIPEKLFDLLEGRGIGVRTTWGMTEVPGATRASLPPTAGETNKADIRKIALSRQGRVGFQADLRIVDEEGNCLTHDGIASGILQVRGPIVAARYVGESEDQAVQWLDTGDIATIYPDSTIQIVDRAKDVIKSGGEWISSPQLEAAAASHPAVNLAAAVAAPHPRWQERPFLLCTLNANQEVSADALRQHMAQTLAKWWLPEDIKFIEEMPLTATGKINKMRLRQLYVQASILEEKG</sequence>
<keyword evidence="4" id="KW-1185">Reference proteome</keyword>
<gene>
    <name evidence="3" type="ORF">AB4876_11350</name>
</gene>